<keyword evidence="3" id="KW-0812">Transmembrane</keyword>
<evidence type="ECO:0000256" key="2">
    <source>
        <dbReference type="SAM" id="MobiDB-lite"/>
    </source>
</evidence>
<proteinExistence type="inferred from homology"/>
<dbReference type="Pfam" id="PF01809">
    <property type="entry name" value="YidD"/>
    <property type="match status" value="1"/>
</dbReference>
<dbReference type="AlphaFoldDB" id="A0A1H6F890"/>
<keyword evidence="5" id="KW-1185">Reference proteome</keyword>
<name>A0A1H6F890_9GAMM</name>
<reference evidence="4 5" key="1">
    <citation type="submission" date="2016-10" db="EMBL/GenBank/DDBJ databases">
        <authorList>
            <person name="de Groot N.N."/>
        </authorList>
    </citation>
    <scope>NUCLEOTIDE SEQUENCE [LARGE SCALE GENOMIC DNA]</scope>
    <source>
        <strain evidence="4">MBHS1</strain>
    </source>
</reference>
<evidence type="ECO:0000313" key="4">
    <source>
        <dbReference type="EMBL" id="SEH06342.1"/>
    </source>
</evidence>
<gene>
    <name evidence="4" type="ORF">MBHS_02200</name>
</gene>
<evidence type="ECO:0000256" key="3">
    <source>
        <dbReference type="SAM" id="Phobius"/>
    </source>
</evidence>
<accession>A0A1H6F890</accession>
<dbReference type="SMART" id="SM01234">
    <property type="entry name" value="Haemolytic"/>
    <property type="match status" value="1"/>
</dbReference>
<comment type="function">
    <text evidence="1">Could be involved in insertion of integral membrane proteins into the membrane.</text>
</comment>
<dbReference type="Proteomes" id="UP000236724">
    <property type="component" value="Unassembled WGS sequence"/>
</dbReference>
<keyword evidence="1" id="KW-1003">Cell membrane</keyword>
<feature type="transmembrane region" description="Helical" evidence="3">
    <location>
        <begin position="15"/>
        <end position="32"/>
    </location>
</feature>
<evidence type="ECO:0000256" key="1">
    <source>
        <dbReference type="HAMAP-Rule" id="MF_00386"/>
    </source>
</evidence>
<comment type="subcellular location">
    <subcellularLocation>
        <location evidence="1">Cell membrane</location>
        <topology evidence="1">Peripheral membrane protein</topology>
        <orientation evidence="1">Cytoplasmic side</orientation>
    </subcellularLocation>
</comment>
<dbReference type="EMBL" id="FMSV02000473">
    <property type="protein sequence ID" value="SEH06342.1"/>
    <property type="molecule type" value="Genomic_DNA"/>
</dbReference>
<organism evidence="4 5">
    <name type="scientific">Candidatus Venteria ishoeyi</name>
    <dbReference type="NCBI Taxonomy" id="1899563"/>
    <lineage>
        <taxon>Bacteria</taxon>
        <taxon>Pseudomonadati</taxon>
        <taxon>Pseudomonadota</taxon>
        <taxon>Gammaproteobacteria</taxon>
        <taxon>Thiotrichales</taxon>
        <taxon>Thiotrichaceae</taxon>
        <taxon>Venteria</taxon>
    </lineage>
</organism>
<dbReference type="PANTHER" id="PTHR33383">
    <property type="entry name" value="MEMBRANE PROTEIN INSERTION EFFICIENCY FACTOR-RELATED"/>
    <property type="match status" value="1"/>
</dbReference>
<dbReference type="GO" id="GO:0005886">
    <property type="term" value="C:plasma membrane"/>
    <property type="evidence" value="ECO:0007669"/>
    <property type="project" value="UniProtKB-SubCell"/>
</dbReference>
<dbReference type="HAMAP" id="MF_00386">
    <property type="entry name" value="UPF0161_YidD"/>
    <property type="match status" value="1"/>
</dbReference>
<comment type="similarity">
    <text evidence="1">Belongs to the UPF0161 family.</text>
</comment>
<dbReference type="InterPro" id="IPR002696">
    <property type="entry name" value="Membr_insert_effic_factor_YidD"/>
</dbReference>
<sequence>MNEAYIKFRFNMKKLFILLIKFYSYIISPFLGNNCRYHPSCSSYMQEAIEKYGIWKGLGMGLKRLGRCHPWHEGGYDPVPEPPETDKPTKKQHLCKTSGHD</sequence>
<dbReference type="NCBIfam" id="TIGR00278">
    <property type="entry name" value="membrane protein insertion efficiency factor YidD"/>
    <property type="match status" value="1"/>
</dbReference>
<feature type="region of interest" description="Disordered" evidence="2">
    <location>
        <begin position="74"/>
        <end position="101"/>
    </location>
</feature>
<protein>
    <recommendedName>
        <fullName evidence="1">Putative membrane protein insertion efficiency factor</fullName>
    </recommendedName>
</protein>
<dbReference type="PANTHER" id="PTHR33383:SF1">
    <property type="entry name" value="MEMBRANE PROTEIN INSERTION EFFICIENCY FACTOR-RELATED"/>
    <property type="match status" value="1"/>
</dbReference>
<evidence type="ECO:0000313" key="5">
    <source>
        <dbReference type="Proteomes" id="UP000236724"/>
    </source>
</evidence>
<keyword evidence="3" id="KW-1133">Transmembrane helix</keyword>
<keyword evidence="1 3" id="KW-0472">Membrane</keyword>